<dbReference type="EMBL" id="CM037160">
    <property type="protein sequence ID" value="KAH7840932.1"/>
    <property type="molecule type" value="Genomic_DNA"/>
</dbReference>
<name>A0ACB7XJV6_9ERIC</name>
<keyword evidence="2" id="KW-1185">Reference proteome</keyword>
<comment type="caution">
    <text evidence="1">The sequence shown here is derived from an EMBL/GenBank/DDBJ whole genome shotgun (WGS) entry which is preliminary data.</text>
</comment>
<evidence type="ECO:0000313" key="1">
    <source>
        <dbReference type="EMBL" id="KAH7840932.1"/>
    </source>
</evidence>
<organism evidence="1 2">
    <name type="scientific">Vaccinium darrowii</name>
    <dbReference type="NCBI Taxonomy" id="229202"/>
    <lineage>
        <taxon>Eukaryota</taxon>
        <taxon>Viridiplantae</taxon>
        <taxon>Streptophyta</taxon>
        <taxon>Embryophyta</taxon>
        <taxon>Tracheophyta</taxon>
        <taxon>Spermatophyta</taxon>
        <taxon>Magnoliopsida</taxon>
        <taxon>eudicotyledons</taxon>
        <taxon>Gunneridae</taxon>
        <taxon>Pentapetalae</taxon>
        <taxon>asterids</taxon>
        <taxon>Ericales</taxon>
        <taxon>Ericaceae</taxon>
        <taxon>Vaccinioideae</taxon>
        <taxon>Vaccinieae</taxon>
        <taxon>Vaccinium</taxon>
    </lineage>
</organism>
<accession>A0ACB7XJV6</accession>
<evidence type="ECO:0000313" key="2">
    <source>
        <dbReference type="Proteomes" id="UP000828048"/>
    </source>
</evidence>
<dbReference type="Proteomes" id="UP000828048">
    <property type="component" value="Chromosome 10"/>
</dbReference>
<gene>
    <name evidence="1" type="ORF">Vadar_023485</name>
</gene>
<sequence length="227" mass="25240">MKEEEITPNSFTFAAVLTACRHSGLVEEGRKHFESMRKDYSIGPGLEHCACMVDLLGRAGQLAEAYEFIDNMPSEPDSDVWGALLGACRIHAGRWEDVARLRKLMEERELKKKIPGHSFVERGRDHQSDNCFLQAAASQEVKVIACFDFLRFINTMHHIVVVAIITVLASVTVAVANLFTELSKKGDKSSSTTPQVSVFHVSSLNGAEMNEQEHMVEDMADVLLETS</sequence>
<reference evidence="1 2" key="1">
    <citation type="journal article" date="2021" name="Hortic Res">
        <title>High-quality reference genome and annotation aids understanding of berry development for evergreen blueberry (Vaccinium darrowii).</title>
        <authorList>
            <person name="Yu J."/>
            <person name="Hulse-Kemp A.M."/>
            <person name="Babiker E."/>
            <person name="Staton M."/>
        </authorList>
    </citation>
    <scope>NUCLEOTIDE SEQUENCE [LARGE SCALE GENOMIC DNA]</scope>
    <source>
        <strain evidence="2">cv. NJ 8807/NJ 8810</strain>
        <tissue evidence="1">Young leaf</tissue>
    </source>
</reference>
<protein>
    <submittedName>
        <fullName evidence="1">Uncharacterized protein</fullName>
    </submittedName>
</protein>
<proteinExistence type="predicted"/>